<dbReference type="InterPro" id="IPR037120">
    <property type="entry name" value="Haem_peroxidase_sf_animal"/>
</dbReference>
<evidence type="ECO:0000313" key="3">
    <source>
        <dbReference type="Proteomes" id="UP000800200"/>
    </source>
</evidence>
<dbReference type="GO" id="GO:0004601">
    <property type="term" value="F:peroxidase activity"/>
    <property type="evidence" value="ECO:0007669"/>
    <property type="project" value="UniProtKB-KW"/>
</dbReference>
<keyword evidence="3" id="KW-1185">Reference proteome</keyword>
<dbReference type="SUPFAM" id="SSF48113">
    <property type="entry name" value="Heme-dependent peroxidases"/>
    <property type="match status" value="1"/>
</dbReference>
<dbReference type="GO" id="GO:0020037">
    <property type="term" value="F:heme binding"/>
    <property type="evidence" value="ECO:0007669"/>
    <property type="project" value="InterPro"/>
</dbReference>
<dbReference type="Proteomes" id="UP000800200">
    <property type="component" value="Unassembled WGS sequence"/>
</dbReference>
<dbReference type="AlphaFoldDB" id="A0A6A6D9W3"/>
<name>A0A6A6D9W3_9PEZI</name>
<dbReference type="Gene3D" id="1.10.640.10">
    <property type="entry name" value="Haem peroxidase domain superfamily, animal type"/>
    <property type="match status" value="1"/>
</dbReference>
<evidence type="ECO:0000313" key="2">
    <source>
        <dbReference type="EMBL" id="KAF2176237.1"/>
    </source>
</evidence>
<organism evidence="2 3">
    <name type="scientific">Zopfia rhizophila CBS 207.26</name>
    <dbReference type="NCBI Taxonomy" id="1314779"/>
    <lineage>
        <taxon>Eukaryota</taxon>
        <taxon>Fungi</taxon>
        <taxon>Dikarya</taxon>
        <taxon>Ascomycota</taxon>
        <taxon>Pezizomycotina</taxon>
        <taxon>Dothideomycetes</taxon>
        <taxon>Dothideomycetes incertae sedis</taxon>
        <taxon>Zopfiaceae</taxon>
        <taxon>Zopfia</taxon>
    </lineage>
</organism>
<feature type="region of interest" description="Disordered" evidence="1">
    <location>
        <begin position="1"/>
        <end position="24"/>
    </location>
</feature>
<dbReference type="OrthoDB" id="823504at2759"/>
<accession>A0A6A6D9W3</accession>
<feature type="compositionally biased region" description="Basic and acidic residues" evidence="1">
    <location>
        <begin position="1"/>
        <end position="11"/>
    </location>
</feature>
<dbReference type="PANTHER" id="PTHR11903">
    <property type="entry name" value="PROSTAGLANDIN G/H SYNTHASE"/>
    <property type="match status" value="1"/>
</dbReference>
<sequence>MADTQKNHVDTRIGATPPKPDDLSELDKLRKAIGGPFKQFASLFSMVTRPARHGNGDGSELKPEEEDSWVKEALEDLSHLGISDVNTLMKIVTQKMEGKMTRALTNDKDYLIEGMIKVAAKLPDGSRGRDKLTSKFLTQIWDDLQHPPLSYLGKKYQYRSADGSTVEPEYMQTPARPDPGVVFDSVMTHDYSQSMTSSYLDLAPLYGNNQKEQDLMRTKVDGKLKPDCFSEARLLFLPPGVGPMAPQDLQDQKAKNTYKEKLAKYDEALFQTSRLITYRLYINIILIDYVRTILNLNCIDSNWQLNSRAIIKDGLSIDWDPKTVNKYEFLKKLNEIYKVTLLEPERRKFTYLTCRANRSLPNNSLIKILTASIKDCVNSFGPNRVPTIIRHLYDHPDKVKIYLSIIIKDVKNAYVLGLGLYYLFTVSRAALADTVTLVRGDM</sequence>
<dbReference type="EMBL" id="ML994712">
    <property type="protein sequence ID" value="KAF2176237.1"/>
    <property type="molecule type" value="Genomic_DNA"/>
</dbReference>
<dbReference type="PANTHER" id="PTHR11903:SF13">
    <property type="entry name" value="LINOLEATE 10R-LIPOXYGENASE"/>
    <property type="match status" value="1"/>
</dbReference>
<proteinExistence type="predicted"/>
<protein>
    <submittedName>
        <fullName evidence="2">Heme peroxidase</fullName>
    </submittedName>
</protein>
<keyword evidence="2" id="KW-0575">Peroxidase</keyword>
<reference evidence="2" key="1">
    <citation type="journal article" date="2020" name="Stud. Mycol.">
        <title>101 Dothideomycetes genomes: a test case for predicting lifestyles and emergence of pathogens.</title>
        <authorList>
            <person name="Haridas S."/>
            <person name="Albert R."/>
            <person name="Binder M."/>
            <person name="Bloem J."/>
            <person name="Labutti K."/>
            <person name="Salamov A."/>
            <person name="Andreopoulos B."/>
            <person name="Baker S."/>
            <person name="Barry K."/>
            <person name="Bills G."/>
            <person name="Bluhm B."/>
            <person name="Cannon C."/>
            <person name="Castanera R."/>
            <person name="Culley D."/>
            <person name="Daum C."/>
            <person name="Ezra D."/>
            <person name="Gonzalez J."/>
            <person name="Henrissat B."/>
            <person name="Kuo A."/>
            <person name="Liang C."/>
            <person name="Lipzen A."/>
            <person name="Lutzoni F."/>
            <person name="Magnuson J."/>
            <person name="Mondo S."/>
            <person name="Nolan M."/>
            <person name="Ohm R."/>
            <person name="Pangilinan J."/>
            <person name="Park H.-J."/>
            <person name="Ramirez L."/>
            <person name="Alfaro M."/>
            <person name="Sun H."/>
            <person name="Tritt A."/>
            <person name="Yoshinaga Y."/>
            <person name="Zwiers L.-H."/>
            <person name="Turgeon B."/>
            <person name="Goodwin S."/>
            <person name="Spatafora J."/>
            <person name="Crous P."/>
            <person name="Grigoriev I."/>
        </authorList>
    </citation>
    <scope>NUCLEOTIDE SEQUENCE</scope>
    <source>
        <strain evidence="2">CBS 207.26</strain>
    </source>
</reference>
<evidence type="ECO:0000256" key="1">
    <source>
        <dbReference type="SAM" id="MobiDB-lite"/>
    </source>
</evidence>
<gene>
    <name evidence="2" type="ORF">K469DRAFT_723298</name>
</gene>
<keyword evidence="2" id="KW-0560">Oxidoreductase</keyword>
<dbReference type="InterPro" id="IPR050783">
    <property type="entry name" value="Oxylipin_biosynth_metab"/>
</dbReference>
<dbReference type="InterPro" id="IPR010255">
    <property type="entry name" value="Haem_peroxidase_sf"/>
</dbReference>
<dbReference type="GO" id="GO:0006979">
    <property type="term" value="P:response to oxidative stress"/>
    <property type="evidence" value="ECO:0007669"/>
    <property type="project" value="InterPro"/>
</dbReference>